<organismHost>
    <name type="scientific">Lepidoptera</name>
    <name type="common">moths &amp; butterflies</name>
    <dbReference type="NCBI Taxonomy" id="7088"/>
</organismHost>
<sequence>MTWPYSNSFKLIKAYQKHSNTYQSCTNHKYKSVLLKKWTQDVMDNELRIESRPYKNCDAFCQMCLSVVTINEYLCCDKCLFPIIDYLEKQRQLTPRQQLYMFVFLSICYWKEASGATFGDNEKLIWIHRFRIAWESADVPFVCYFAPSTICLQCSTDNRRIVKKYDTRKKLVNFNVNYFCYNCFFPLFDILIYV</sequence>
<dbReference type="EMBL" id="KM667940">
    <property type="protein sequence ID" value="AIU56951.1"/>
    <property type="molecule type" value="Genomic_DNA"/>
</dbReference>
<proteinExistence type="predicted"/>
<reference evidence="2" key="2">
    <citation type="journal article" date="2016" name="Sci. Rep.">
        <title>Generating a host range-expanded recombinant baculovirus.</title>
        <authorList>
            <person name="Wu C."/>
            <person name="Deng Z."/>
            <person name="Long Z."/>
            <person name="Cai Y."/>
            <person name="Ying Z."/>
            <person name="Yin H."/>
            <person name="Yuan M."/>
            <person name="Clem R.J."/>
            <person name="Yang K."/>
            <person name="Pang Y."/>
        </authorList>
    </citation>
    <scope>NUCLEOTIDE SEQUENCE</scope>
    <source>
        <strain evidence="2">VAcRev-2</strain>
    </source>
</reference>
<dbReference type="EMBL" id="KU697903">
    <property type="protein sequence ID" value="ANN45837.1"/>
    <property type="molecule type" value="Genomic_DNA"/>
</dbReference>
<evidence type="ECO:0000313" key="1">
    <source>
        <dbReference type="EMBL" id="AIU56951.1"/>
    </source>
</evidence>
<evidence type="ECO:0000313" key="2">
    <source>
        <dbReference type="EMBL" id="ANN45837.1"/>
    </source>
</evidence>
<dbReference type="Pfam" id="PF11077">
    <property type="entry name" value="DUF2616"/>
    <property type="match status" value="1"/>
</dbReference>
<protein>
    <submittedName>
        <fullName evidence="1">AcOrf-52</fullName>
    </submittedName>
</protein>
<organism evidence="1">
    <name type="scientific">Autographa californica nuclear polyhedrosis virus</name>
    <name type="common">AcMNPV</name>
    <dbReference type="NCBI Taxonomy" id="46015"/>
    <lineage>
        <taxon>Viruses</taxon>
        <taxon>Viruses incertae sedis</taxon>
        <taxon>Naldaviricetes</taxon>
        <taxon>Lefavirales</taxon>
        <taxon>Baculoviridae</taxon>
        <taxon>Alphabaculovirus</taxon>
        <taxon>Alphabaculovirus aucalifornicae</taxon>
    </lineage>
</organism>
<dbReference type="InterPro" id="IPR020201">
    <property type="entry name" value="AcMNPV_Orf52"/>
</dbReference>
<accession>A0A097PUT4</accession>
<name>A0A097PUT4_NPVAC</name>
<reference evidence="1" key="1">
    <citation type="submission" date="2014-09" db="EMBL/GenBank/DDBJ databases">
        <title>Complete Genome Sequence of the E2 Strain of Autographa californica Multiple Nucleopolyhedrovirus.</title>
        <authorList>
            <person name="Maghodia A.B."/>
            <person name="Jarvis D.L."/>
            <person name="Geisler C."/>
        </authorList>
    </citation>
    <scope>NUCLEOTIDE SEQUENCE</scope>
    <source>
        <strain evidence="1">E2</strain>
    </source>
</reference>
<gene>
    <name evidence="1" type="primary">AcOrf-52</name>
</gene>